<dbReference type="Pfam" id="PF17200">
    <property type="entry name" value="sCache_2"/>
    <property type="match status" value="1"/>
</dbReference>
<evidence type="ECO:0000256" key="8">
    <source>
        <dbReference type="PROSITE-ProRule" id="PRU00284"/>
    </source>
</evidence>
<dbReference type="EMBL" id="JAUSTZ010000003">
    <property type="protein sequence ID" value="MDQ0226039.1"/>
    <property type="molecule type" value="Genomic_DNA"/>
</dbReference>
<dbReference type="Proteomes" id="UP001232245">
    <property type="component" value="Unassembled WGS sequence"/>
</dbReference>
<evidence type="ECO:0000256" key="1">
    <source>
        <dbReference type="ARBA" id="ARBA00004651"/>
    </source>
</evidence>
<evidence type="ECO:0000256" key="3">
    <source>
        <dbReference type="ARBA" id="ARBA00022692"/>
    </source>
</evidence>
<evidence type="ECO:0000313" key="14">
    <source>
        <dbReference type="Proteomes" id="UP001232245"/>
    </source>
</evidence>
<dbReference type="CDD" id="cd06225">
    <property type="entry name" value="HAMP"/>
    <property type="match status" value="1"/>
</dbReference>
<proteinExistence type="inferred from homology"/>
<accession>A0ABT9Z234</accession>
<evidence type="ECO:0000259" key="11">
    <source>
        <dbReference type="PROSITE" id="PS50111"/>
    </source>
</evidence>
<evidence type="ECO:0000256" key="4">
    <source>
        <dbReference type="ARBA" id="ARBA00022989"/>
    </source>
</evidence>
<keyword evidence="3 10" id="KW-0812">Transmembrane</keyword>
<evidence type="ECO:0000313" key="13">
    <source>
        <dbReference type="EMBL" id="MDQ0226039.1"/>
    </source>
</evidence>
<organism evidence="13 14">
    <name type="scientific">Metabacillus niabensis</name>
    <dbReference type="NCBI Taxonomy" id="324854"/>
    <lineage>
        <taxon>Bacteria</taxon>
        <taxon>Bacillati</taxon>
        <taxon>Bacillota</taxon>
        <taxon>Bacilli</taxon>
        <taxon>Bacillales</taxon>
        <taxon>Bacillaceae</taxon>
        <taxon>Metabacillus</taxon>
    </lineage>
</organism>
<dbReference type="InterPro" id="IPR003660">
    <property type="entry name" value="HAMP_dom"/>
</dbReference>
<gene>
    <name evidence="13" type="ORF">J2S02_002383</name>
</gene>
<dbReference type="RefSeq" id="WP_174881865.1">
    <property type="nucleotide sequence ID" value="NZ_CADEPK010000450.1"/>
</dbReference>
<sequence length="582" mass="63974">MKQRKLNWNSVSTKLLFLVSIIILITSSIIGFTSYSIAKKLLIDEGKAELKYIVEGASVTLSVLNEQVENEKLTLEDAKEKARVLLNGPKLTGDGGYDFKKSAFLYKDSGYILGYGPDYSAQIHPSNEVGSIPTDTKNREKMVEGAKAKSPDQHYVVYADKNDETGEVKNKIAYMTHFKPWDLSIGIAVYEDEFYSKLQELKILIIVITAMIAVISLASFYFLTKRKVNLLVDATNEAINISQGRIEKVTLPESKDEIGQLGYAFNRMTSQLSELLQNLHQTSNHLLDSATELSAVSEETSASSEEIGRAISEISNGTISQATDLDDTNQRVEQLNQLIETMNVQGNAIKERSLDSVKAAGQGKKIVQKLLQTNDDSIKAFEQISIGIKGLSTKIGDIFKITATIESIAAETNLLALNASIEAARAGEHGKGFAVVASEVRKLAEQSNFATKQIQDMIAGIEKETVKTVETMENTTVHSQQLNQAVKETEMEFNLINTAISQTISEIEALNEELLQITNENQNITIAVQNASSVSQQTAASIEEITASVEEQVGAISNVAKSAEHLTELNKQLDELLKKYSF</sequence>
<comment type="subcellular location">
    <subcellularLocation>
        <location evidence="1">Cell membrane</location>
        <topology evidence="1">Multi-pass membrane protein</topology>
    </subcellularLocation>
</comment>
<dbReference type="PANTHER" id="PTHR32089:SF112">
    <property type="entry name" value="LYSOZYME-LIKE PROTEIN-RELATED"/>
    <property type="match status" value="1"/>
</dbReference>
<feature type="transmembrane region" description="Helical" evidence="10">
    <location>
        <begin position="203"/>
        <end position="223"/>
    </location>
</feature>
<comment type="similarity">
    <text evidence="7">Belongs to the methyl-accepting chemotaxis (MCP) protein family.</text>
</comment>
<protein>
    <submittedName>
        <fullName evidence="13">Methyl-accepting chemotaxis protein</fullName>
    </submittedName>
</protein>
<evidence type="ECO:0000259" key="12">
    <source>
        <dbReference type="PROSITE" id="PS50885"/>
    </source>
</evidence>
<evidence type="ECO:0000256" key="2">
    <source>
        <dbReference type="ARBA" id="ARBA00022475"/>
    </source>
</evidence>
<evidence type="ECO:0000256" key="5">
    <source>
        <dbReference type="ARBA" id="ARBA00023136"/>
    </source>
</evidence>
<keyword evidence="9" id="KW-0175">Coiled coil</keyword>
<feature type="transmembrane region" description="Helical" evidence="10">
    <location>
        <begin position="15"/>
        <end position="38"/>
    </location>
</feature>
<dbReference type="PROSITE" id="PS50111">
    <property type="entry name" value="CHEMOTAXIS_TRANSDUC_2"/>
    <property type="match status" value="1"/>
</dbReference>
<feature type="domain" description="HAMP" evidence="12">
    <location>
        <begin position="231"/>
        <end position="277"/>
    </location>
</feature>
<feature type="domain" description="Methyl-accepting transducer" evidence="11">
    <location>
        <begin position="296"/>
        <end position="546"/>
    </location>
</feature>
<comment type="caution">
    <text evidence="13">The sequence shown here is derived from an EMBL/GenBank/DDBJ whole genome shotgun (WGS) entry which is preliminary data.</text>
</comment>
<keyword evidence="5 10" id="KW-0472">Membrane</keyword>
<dbReference type="SMART" id="SM01049">
    <property type="entry name" value="Cache_2"/>
    <property type="match status" value="1"/>
</dbReference>
<dbReference type="SMART" id="SM00283">
    <property type="entry name" value="MA"/>
    <property type="match status" value="1"/>
</dbReference>
<name>A0ABT9Z234_9BACI</name>
<evidence type="ECO:0000256" key="6">
    <source>
        <dbReference type="ARBA" id="ARBA00023224"/>
    </source>
</evidence>
<keyword evidence="14" id="KW-1185">Reference proteome</keyword>
<dbReference type="SUPFAM" id="SSF58104">
    <property type="entry name" value="Methyl-accepting chemotaxis protein (MCP) signaling domain"/>
    <property type="match status" value="1"/>
</dbReference>
<dbReference type="Gene3D" id="1.10.287.950">
    <property type="entry name" value="Methyl-accepting chemotaxis protein"/>
    <property type="match status" value="1"/>
</dbReference>
<evidence type="ECO:0000256" key="9">
    <source>
        <dbReference type="SAM" id="Coils"/>
    </source>
</evidence>
<keyword evidence="4 10" id="KW-1133">Transmembrane helix</keyword>
<feature type="coiled-coil region" evidence="9">
    <location>
        <begin position="500"/>
        <end position="527"/>
    </location>
</feature>
<evidence type="ECO:0000256" key="10">
    <source>
        <dbReference type="SAM" id="Phobius"/>
    </source>
</evidence>
<dbReference type="PANTHER" id="PTHR32089">
    <property type="entry name" value="METHYL-ACCEPTING CHEMOTAXIS PROTEIN MCPB"/>
    <property type="match status" value="1"/>
</dbReference>
<dbReference type="Gene3D" id="3.30.450.20">
    <property type="entry name" value="PAS domain"/>
    <property type="match status" value="1"/>
</dbReference>
<dbReference type="InterPro" id="IPR004089">
    <property type="entry name" value="MCPsignal_dom"/>
</dbReference>
<dbReference type="Pfam" id="PF00015">
    <property type="entry name" value="MCPsignal"/>
    <property type="match status" value="1"/>
</dbReference>
<reference evidence="13 14" key="1">
    <citation type="submission" date="2023-07" db="EMBL/GenBank/DDBJ databases">
        <title>Genomic Encyclopedia of Type Strains, Phase IV (KMG-IV): sequencing the most valuable type-strain genomes for metagenomic binning, comparative biology and taxonomic classification.</title>
        <authorList>
            <person name="Goeker M."/>
        </authorList>
    </citation>
    <scope>NUCLEOTIDE SEQUENCE [LARGE SCALE GENOMIC DNA]</scope>
    <source>
        <strain evidence="13 14">DSM 17723</strain>
    </source>
</reference>
<dbReference type="PROSITE" id="PS50885">
    <property type="entry name" value="HAMP"/>
    <property type="match status" value="1"/>
</dbReference>
<dbReference type="InterPro" id="IPR033480">
    <property type="entry name" value="sCache_2"/>
</dbReference>
<evidence type="ECO:0000256" key="7">
    <source>
        <dbReference type="ARBA" id="ARBA00029447"/>
    </source>
</evidence>
<keyword evidence="6 8" id="KW-0807">Transducer</keyword>
<keyword evidence="2" id="KW-1003">Cell membrane</keyword>